<sequence>MINFSGTCDSRSR</sequence>
<dbReference type="Proteomes" id="UP001206925">
    <property type="component" value="Unassembled WGS sequence"/>
</dbReference>
<evidence type="ECO:0000313" key="1">
    <source>
        <dbReference type="EMBL" id="KAI7733752.1"/>
    </source>
</evidence>
<keyword evidence="2" id="KW-1185">Reference proteome</keyword>
<comment type="caution">
    <text evidence="1">The sequence shown here is derived from an EMBL/GenBank/DDBJ whole genome shotgun (WGS) entry which is preliminary data.</text>
</comment>
<name>A0AAD5G9P3_AMBAR</name>
<accession>A0AAD5G9P3</accession>
<evidence type="ECO:0000313" key="2">
    <source>
        <dbReference type="Proteomes" id="UP001206925"/>
    </source>
</evidence>
<organism evidence="1 2">
    <name type="scientific">Ambrosia artemisiifolia</name>
    <name type="common">Common ragweed</name>
    <dbReference type="NCBI Taxonomy" id="4212"/>
    <lineage>
        <taxon>Eukaryota</taxon>
        <taxon>Viridiplantae</taxon>
        <taxon>Streptophyta</taxon>
        <taxon>Embryophyta</taxon>
        <taxon>Tracheophyta</taxon>
        <taxon>Spermatophyta</taxon>
        <taxon>Magnoliopsida</taxon>
        <taxon>eudicotyledons</taxon>
        <taxon>Gunneridae</taxon>
        <taxon>Pentapetalae</taxon>
        <taxon>asterids</taxon>
        <taxon>campanulids</taxon>
        <taxon>Asterales</taxon>
        <taxon>Asteraceae</taxon>
        <taxon>Asteroideae</taxon>
        <taxon>Heliantheae alliance</taxon>
        <taxon>Heliantheae</taxon>
        <taxon>Ambrosia</taxon>
    </lineage>
</organism>
<reference evidence="1" key="1">
    <citation type="submission" date="2022-06" db="EMBL/GenBank/DDBJ databases">
        <title>Uncovering the hologenomic basis of an extraordinary plant invasion.</title>
        <authorList>
            <person name="Bieker V.C."/>
            <person name="Martin M.D."/>
            <person name="Gilbert T."/>
            <person name="Hodgins K."/>
            <person name="Battlay P."/>
            <person name="Petersen B."/>
            <person name="Wilson J."/>
        </authorList>
    </citation>
    <scope>NUCLEOTIDE SEQUENCE</scope>
    <source>
        <strain evidence="1">AA19_3_7</strain>
        <tissue evidence="1">Leaf</tissue>
    </source>
</reference>
<protein>
    <submittedName>
        <fullName evidence="1">Uncharacterized protein</fullName>
    </submittedName>
</protein>
<proteinExistence type="predicted"/>
<dbReference type="EMBL" id="JAMZMK010009911">
    <property type="protein sequence ID" value="KAI7733752.1"/>
    <property type="molecule type" value="Genomic_DNA"/>
</dbReference>
<gene>
    <name evidence="1" type="ORF">M8C21_014017</name>
</gene>